<keyword evidence="3" id="KW-0479">Metal-binding</keyword>
<evidence type="ECO:0000256" key="4">
    <source>
        <dbReference type="ARBA" id="ARBA00023004"/>
    </source>
</evidence>
<evidence type="ECO:0000313" key="6">
    <source>
        <dbReference type="Proteomes" id="UP001056708"/>
    </source>
</evidence>
<keyword evidence="4" id="KW-0408">Iron</keyword>
<keyword evidence="6" id="KW-1185">Reference proteome</keyword>
<proteinExistence type="inferred from homology"/>
<organism evidence="5 6">
    <name type="scientific">Phormidium yuhuli AB48</name>
    <dbReference type="NCBI Taxonomy" id="2940671"/>
    <lineage>
        <taxon>Bacteria</taxon>
        <taxon>Bacillati</taxon>
        <taxon>Cyanobacteriota</taxon>
        <taxon>Cyanophyceae</taxon>
        <taxon>Oscillatoriophycideae</taxon>
        <taxon>Oscillatoriales</taxon>
        <taxon>Oscillatoriaceae</taxon>
        <taxon>Phormidium</taxon>
        <taxon>Phormidium yuhuli</taxon>
    </lineage>
</organism>
<dbReference type="EMBL" id="CP098611">
    <property type="protein sequence ID" value="USR89752.1"/>
    <property type="molecule type" value="Genomic_DNA"/>
</dbReference>
<dbReference type="RefSeq" id="WP_252660874.1">
    <property type="nucleotide sequence ID" value="NZ_CP098611.1"/>
</dbReference>
<reference evidence="5" key="1">
    <citation type="submission" date="2022-06" db="EMBL/GenBank/DDBJ databases">
        <title>Genome sequence of Phormidium yuhuli AB48 isolated from an industrial photobioreactor environment.</title>
        <authorList>
            <person name="Qiu Y."/>
            <person name="Noonan A.J.C."/>
            <person name="Dofher K."/>
            <person name="Koch M."/>
            <person name="Kieft B."/>
            <person name="Lin X."/>
            <person name="Ziels R.M."/>
            <person name="Hallam S.J."/>
        </authorList>
    </citation>
    <scope>NUCLEOTIDE SEQUENCE</scope>
    <source>
        <strain evidence="5">AB48</strain>
    </source>
</reference>
<dbReference type="Proteomes" id="UP001056708">
    <property type="component" value="Chromosome"/>
</dbReference>
<protein>
    <submittedName>
        <fullName evidence="5">Carotenoid oxygenase family protein</fullName>
    </submittedName>
</protein>
<comment type="similarity">
    <text evidence="2">Belongs to the carotenoid oxygenase family.</text>
</comment>
<accession>A0ABY5ALQ0</accession>
<evidence type="ECO:0000256" key="1">
    <source>
        <dbReference type="ARBA" id="ARBA00001954"/>
    </source>
</evidence>
<gene>
    <name evidence="5" type="ORF">NEA10_12790</name>
</gene>
<comment type="cofactor">
    <cofactor evidence="1">
        <name>Fe(2+)</name>
        <dbReference type="ChEBI" id="CHEBI:29033"/>
    </cofactor>
</comment>
<dbReference type="InterPro" id="IPR004294">
    <property type="entry name" value="Carotenoid_Oase"/>
</dbReference>
<evidence type="ECO:0000256" key="3">
    <source>
        <dbReference type="ARBA" id="ARBA00022723"/>
    </source>
</evidence>
<dbReference type="PANTHER" id="PTHR10543">
    <property type="entry name" value="BETA-CAROTENE DIOXYGENASE"/>
    <property type="match status" value="1"/>
</dbReference>
<sequence length="469" mass="52060">MSISSQKPAWSNAVTRVGQEFESTPLNVLSGQVPQPLQGTLYRNGPGRLQRGDRRVGHWFDGDGAILAVEFGQGQARGHYRFVQTAGYQAEAEAGTLLYGGYGTLAPDSLLSRWRKSPKNAANTSVLALPDRLLALWEGGKPHVLNPKTLDTLGLEDIQLPTYSAHPKWDHHSGEIFNFGIDYGRQNALNLFVCDNQGSLKRQGRHPLDKMSLIHDCVLAGDYLVFFLPPLEVPLLRILFGLTTIKDGCRWVPSRGTEILIFDRHSLNLVSRGEADPWFQWHYGNGHVNEAGQIVVDVVRYPDFATNQRLAEIASGYTNTPAEAHLDRLILDPQTAKLVATESLCDRSCEFPSVAPNQLGRNASALYLSLHRPNTNTAQDLYGAIGRYDIQQRTLDSFDFGDSRYPSEPIYAPNRDGDGWLLTVVYDGNSDRSEVWIFNAAHLDEPLCRLSLPEVIPIGFHGTFANALN</sequence>
<dbReference type="PANTHER" id="PTHR10543:SF139">
    <property type="entry name" value="DIOXYGENASE"/>
    <property type="match status" value="1"/>
</dbReference>
<evidence type="ECO:0000256" key="2">
    <source>
        <dbReference type="ARBA" id="ARBA00006787"/>
    </source>
</evidence>
<name>A0ABY5ALQ0_9CYAN</name>
<evidence type="ECO:0000313" key="5">
    <source>
        <dbReference type="EMBL" id="USR89752.1"/>
    </source>
</evidence>
<dbReference type="Pfam" id="PF03055">
    <property type="entry name" value="RPE65"/>
    <property type="match status" value="1"/>
</dbReference>